<feature type="compositionally biased region" description="Basic and acidic residues" evidence="2">
    <location>
        <begin position="44"/>
        <end position="75"/>
    </location>
</feature>
<feature type="coiled-coil region" evidence="1">
    <location>
        <begin position="86"/>
        <end position="130"/>
    </location>
</feature>
<dbReference type="Pfam" id="PF12685">
    <property type="entry name" value="SpoIIIAH"/>
    <property type="match status" value="1"/>
</dbReference>
<evidence type="ECO:0000256" key="1">
    <source>
        <dbReference type="SAM" id="Coils"/>
    </source>
</evidence>
<keyword evidence="3" id="KW-0472">Membrane</keyword>
<protein>
    <recommendedName>
        <fullName evidence="6">SpoIIIAH-like family protein</fullName>
    </recommendedName>
</protein>
<keyword evidence="3" id="KW-1133">Transmembrane helix</keyword>
<dbReference type="InterPro" id="IPR038503">
    <property type="entry name" value="SpoIIIAH_sf"/>
</dbReference>
<comment type="caution">
    <text evidence="4">The sequence shown here is derived from an EMBL/GenBank/DDBJ whole genome shotgun (WGS) entry which is preliminary data.</text>
</comment>
<keyword evidence="5" id="KW-1185">Reference proteome</keyword>
<evidence type="ECO:0000313" key="4">
    <source>
        <dbReference type="EMBL" id="GIM44557.1"/>
    </source>
</evidence>
<dbReference type="EMBL" id="BOQE01000001">
    <property type="protein sequence ID" value="GIM44557.1"/>
    <property type="molecule type" value="Genomic_DNA"/>
</dbReference>
<feature type="region of interest" description="Disordered" evidence="2">
    <location>
        <begin position="36"/>
        <end position="79"/>
    </location>
</feature>
<proteinExistence type="predicted"/>
<organism evidence="4 5">
    <name type="scientific">Collibacillus ludicampi</name>
    <dbReference type="NCBI Taxonomy" id="2771369"/>
    <lineage>
        <taxon>Bacteria</taxon>
        <taxon>Bacillati</taxon>
        <taxon>Bacillota</taxon>
        <taxon>Bacilli</taxon>
        <taxon>Bacillales</taxon>
        <taxon>Alicyclobacillaceae</taxon>
        <taxon>Collibacillus</taxon>
    </lineage>
</organism>
<dbReference type="Proteomes" id="UP001057291">
    <property type="component" value="Unassembled WGS sequence"/>
</dbReference>
<gene>
    <name evidence="4" type="ORF">DNHGIG_01060</name>
</gene>
<dbReference type="AlphaFoldDB" id="A0AAV4L9S7"/>
<dbReference type="Gene3D" id="1.10.287.4300">
    <property type="entry name" value="Stage III sporulation protein AH-like"/>
    <property type="match status" value="1"/>
</dbReference>
<name>A0AAV4L9S7_9BACL</name>
<dbReference type="InterPro" id="IPR024232">
    <property type="entry name" value="SpoIIIAH"/>
</dbReference>
<sequence length="197" mass="21847">MANRQTVWLSTMMILSLMLIGYYTVGQNIQPVPTTAKDTVTQTDKPDMKKDDVAKKSTDNTNAGKKEEPSAKDNQEQTNAPSDYFASAELQEKKRLSEQIAELQDKIANNKTSAEEAAKAQKQMEELQTLSDKQDAIVEQIKAEGFPDAIVSKEDTGIYKVTVQAQDLNPNQVVKIMSIVKSQLNVPNSNVIVSYHP</sequence>
<keyword evidence="1" id="KW-0175">Coiled coil</keyword>
<reference evidence="4" key="1">
    <citation type="journal article" date="2023" name="Int. J. Syst. Evol. Microbiol.">
        <title>Collibacillus ludicampi gen. nov., sp. nov., a new soil bacterium of the family Alicyclobacillaceae.</title>
        <authorList>
            <person name="Jojima T."/>
            <person name="Ioku Y."/>
            <person name="Fukuta Y."/>
            <person name="Shirasaka N."/>
            <person name="Matsumura Y."/>
            <person name="Mori M."/>
        </authorList>
    </citation>
    <scope>NUCLEOTIDE SEQUENCE</scope>
    <source>
        <strain evidence="4">TP075</strain>
    </source>
</reference>
<feature type="transmembrane region" description="Helical" evidence="3">
    <location>
        <begin position="7"/>
        <end position="25"/>
    </location>
</feature>
<evidence type="ECO:0000256" key="3">
    <source>
        <dbReference type="SAM" id="Phobius"/>
    </source>
</evidence>
<evidence type="ECO:0000313" key="5">
    <source>
        <dbReference type="Proteomes" id="UP001057291"/>
    </source>
</evidence>
<evidence type="ECO:0008006" key="6">
    <source>
        <dbReference type="Google" id="ProtNLM"/>
    </source>
</evidence>
<accession>A0AAV4L9S7</accession>
<dbReference type="RefSeq" id="WP_282197830.1">
    <property type="nucleotide sequence ID" value="NZ_BOQE01000001.1"/>
</dbReference>
<evidence type="ECO:0000256" key="2">
    <source>
        <dbReference type="SAM" id="MobiDB-lite"/>
    </source>
</evidence>
<keyword evidence="3" id="KW-0812">Transmembrane</keyword>